<dbReference type="SUPFAM" id="SSF53850">
    <property type="entry name" value="Periplasmic binding protein-like II"/>
    <property type="match status" value="1"/>
</dbReference>
<dbReference type="Gene3D" id="3.40.190.10">
    <property type="entry name" value="Periplasmic binding protein-like II"/>
    <property type="match status" value="1"/>
</dbReference>
<dbReference type="Gene3D" id="3.10.105.10">
    <property type="entry name" value="Dipeptide-binding Protein, Domain 3"/>
    <property type="match status" value="1"/>
</dbReference>
<evidence type="ECO:0000256" key="1">
    <source>
        <dbReference type="SAM" id="SignalP"/>
    </source>
</evidence>
<dbReference type="RefSeq" id="WP_285968990.1">
    <property type="nucleotide sequence ID" value="NZ_CP127294.1"/>
</dbReference>
<evidence type="ECO:0000313" key="3">
    <source>
        <dbReference type="EMBL" id="WIX78268.1"/>
    </source>
</evidence>
<evidence type="ECO:0000259" key="2">
    <source>
        <dbReference type="Pfam" id="PF00496"/>
    </source>
</evidence>
<reference evidence="3 4" key="1">
    <citation type="submission" date="2023-06" db="EMBL/GenBank/DDBJ databases">
        <authorList>
            <person name="Oyuntsetseg B."/>
            <person name="Kim S.B."/>
        </authorList>
    </citation>
    <scope>NUCLEOTIDE SEQUENCE [LARGE SCALE GENOMIC DNA]</scope>
    <source>
        <strain evidence="3 4">2-15</strain>
    </source>
</reference>
<dbReference type="InterPro" id="IPR039424">
    <property type="entry name" value="SBP_5"/>
</dbReference>
<gene>
    <name evidence="3" type="ORF">QRX50_44005</name>
</gene>
<dbReference type="Pfam" id="PF00496">
    <property type="entry name" value="SBP_bac_5"/>
    <property type="match status" value="1"/>
</dbReference>
<dbReference type="GO" id="GO:0015833">
    <property type="term" value="P:peptide transport"/>
    <property type="evidence" value="ECO:0007669"/>
    <property type="project" value="TreeGrafter"/>
</dbReference>
<dbReference type="EMBL" id="CP127294">
    <property type="protein sequence ID" value="WIX78268.1"/>
    <property type="molecule type" value="Genomic_DNA"/>
</dbReference>
<evidence type="ECO:0000313" key="4">
    <source>
        <dbReference type="Proteomes" id="UP001236014"/>
    </source>
</evidence>
<keyword evidence="4" id="KW-1185">Reference proteome</keyword>
<dbReference type="InterPro" id="IPR000914">
    <property type="entry name" value="SBP_5_dom"/>
</dbReference>
<dbReference type="AlphaFoldDB" id="A0A9Y2IH64"/>
<dbReference type="CDD" id="cd08501">
    <property type="entry name" value="PBP2_Lpqw"/>
    <property type="match status" value="1"/>
</dbReference>
<feature type="signal peptide" evidence="1">
    <location>
        <begin position="1"/>
        <end position="21"/>
    </location>
</feature>
<proteinExistence type="predicted"/>
<dbReference type="PROSITE" id="PS51257">
    <property type="entry name" value="PROKAR_LIPOPROTEIN"/>
    <property type="match status" value="1"/>
</dbReference>
<name>A0A9Y2IH64_9PSEU</name>
<protein>
    <submittedName>
        <fullName evidence="3">ABC transporter family substrate-binding protein</fullName>
    </submittedName>
</protein>
<dbReference type="KEGG" id="acab:QRX50_44005"/>
<organism evidence="3 4">
    <name type="scientific">Amycolatopsis carbonis</name>
    <dbReference type="NCBI Taxonomy" id="715471"/>
    <lineage>
        <taxon>Bacteria</taxon>
        <taxon>Bacillati</taxon>
        <taxon>Actinomycetota</taxon>
        <taxon>Actinomycetes</taxon>
        <taxon>Pseudonocardiales</taxon>
        <taxon>Pseudonocardiaceae</taxon>
        <taxon>Amycolatopsis</taxon>
    </lineage>
</organism>
<sequence>MMRRRMAAIVAPVAALGLLLAACGGGSSSGGNSGLQDAGTQQVKNADINAMPVDQLKDGGDFKWPVDQLPDNWNYNEVDGTVADGAWMFGAIIPYPFPQNADATVGVDPSYLTSAEVISTDPQVVELKINPKAKWSNGRQFSWEDYAAQANVLNGKNPAYQVSGTTGYEDIAKVEKGTDDQDVKITFAKKFAEWKSLFSPLYPKELNADPDTFNKSWAQKPAITAGAFKVKSIDQTGKTAVFERDPNWWGPKPKLDTVTYKVVERAALPDAFANGQIDFYNLNNDINAFKRAQADPNTVIRQSNNPDYTHVTFNGAPSSILADKDLRVAIMKGIDTVGISKAILGQMQKDTTPIGNHLYLKGSKTYEDNSGPYKFDATAAKAELDKLGWKQSGDLRAKDGKQLKLRLVIPSATPISQQTGQIMQSELKAIGVGLDIQAVPSTEFFKNYVNVGNFDLTLFRWLSNSFPIGGSKGIYYLDPKNINQNYGRIGDDKLNQLLDTAAQELDDTKRAADINAADKEIWALGHQLPIFQSPGAFAVRKTLGNFGSPGYANTPYDYTKIGFVK</sequence>
<dbReference type="PANTHER" id="PTHR30290:SF65">
    <property type="entry name" value="MONOACYL PHOSPHATIDYLINOSITOL TETRAMANNOSIDE-BINDING PROTEIN LPQW-RELATED"/>
    <property type="match status" value="1"/>
</dbReference>
<dbReference type="PANTHER" id="PTHR30290">
    <property type="entry name" value="PERIPLASMIC BINDING COMPONENT OF ABC TRANSPORTER"/>
    <property type="match status" value="1"/>
</dbReference>
<dbReference type="Proteomes" id="UP001236014">
    <property type="component" value="Chromosome"/>
</dbReference>
<accession>A0A9Y2IH64</accession>
<feature type="chain" id="PRO_5040911000" evidence="1">
    <location>
        <begin position="22"/>
        <end position="565"/>
    </location>
</feature>
<dbReference type="GO" id="GO:1904680">
    <property type="term" value="F:peptide transmembrane transporter activity"/>
    <property type="evidence" value="ECO:0007669"/>
    <property type="project" value="TreeGrafter"/>
</dbReference>
<feature type="domain" description="Solute-binding protein family 5" evidence="2">
    <location>
        <begin position="109"/>
        <end position="466"/>
    </location>
</feature>
<keyword evidence="1" id="KW-0732">Signal</keyword>